<dbReference type="Pfam" id="PF01934">
    <property type="entry name" value="HepT-like"/>
    <property type="match status" value="1"/>
</dbReference>
<evidence type="ECO:0000256" key="1">
    <source>
        <dbReference type="ARBA" id="ARBA00022649"/>
    </source>
</evidence>
<gene>
    <name evidence="5" type="ORF">S12H4_36363</name>
</gene>
<name>X1TSW6_9ZZZZ</name>
<dbReference type="AlphaFoldDB" id="X1TSW6"/>
<dbReference type="SUPFAM" id="SSF81593">
    <property type="entry name" value="Nucleotidyltransferase substrate binding subunit/domain"/>
    <property type="match status" value="1"/>
</dbReference>
<evidence type="ECO:0008006" key="6">
    <source>
        <dbReference type="Google" id="ProtNLM"/>
    </source>
</evidence>
<protein>
    <recommendedName>
        <fullName evidence="6">DUF86 domain-containing protein</fullName>
    </recommendedName>
</protein>
<evidence type="ECO:0000313" key="5">
    <source>
        <dbReference type="EMBL" id="GAI90655.1"/>
    </source>
</evidence>
<keyword evidence="3" id="KW-0378">Hydrolase</keyword>
<dbReference type="GO" id="GO:0016787">
    <property type="term" value="F:hydrolase activity"/>
    <property type="evidence" value="ECO:0007669"/>
    <property type="project" value="UniProtKB-KW"/>
</dbReference>
<feature type="non-terminal residue" evidence="5">
    <location>
        <position position="1"/>
    </location>
</feature>
<proteinExistence type="inferred from homology"/>
<dbReference type="Gene3D" id="1.20.120.580">
    <property type="entry name" value="bsu32300-like"/>
    <property type="match status" value="1"/>
</dbReference>
<evidence type="ECO:0000256" key="2">
    <source>
        <dbReference type="ARBA" id="ARBA00022722"/>
    </source>
</evidence>
<keyword evidence="1" id="KW-1277">Toxin-antitoxin system</keyword>
<dbReference type="InterPro" id="IPR008201">
    <property type="entry name" value="HepT-like"/>
</dbReference>
<dbReference type="EMBL" id="BARW01021673">
    <property type="protein sequence ID" value="GAI90655.1"/>
    <property type="molecule type" value="Genomic_DNA"/>
</dbReference>
<dbReference type="InterPro" id="IPR037038">
    <property type="entry name" value="HepT-like_sf"/>
</dbReference>
<accession>X1TSW6</accession>
<comment type="similarity">
    <text evidence="4">Belongs to the HepT RNase toxin family.</text>
</comment>
<organism evidence="5">
    <name type="scientific">marine sediment metagenome</name>
    <dbReference type="NCBI Taxonomy" id="412755"/>
    <lineage>
        <taxon>unclassified sequences</taxon>
        <taxon>metagenomes</taxon>
        <taxon>ecological metagenomes</taxon>
    </lineage>
</organism>
<comment type="caution">
    <text evidence="5">The sequence shown here is derived from an EMBL/GenBank/DDBJ whole genome shotgun (WGS) entry which is preliminary data.</text>
</comment>
<sequence>KLEELKIIKDASKYISMIRFRNFMVHRYEHIDLEIIYGILKNKLFLFEYFVDEIRKS</sequence>
<dbReference type="GO" id="GO:0110001">
    <property type="term" value="C:toxin-antitoxin complex"/>
    <property type="evidence" value="ECO:0007669"/>
    <property type="project" value="InterPro"/>
</dbReference>
<reference evidence="5" key="1">
    <citation type="journal article" date="2014" name="Front. Microbiol.">
        <title>High frequency of phylogenetically diverse reductive dehalogenase-homologous genes in deep subseafloor sedimentary metagenomes.</title>
        <authorList>
            <person name="Kawai M."/>
            <person name="Futagami T."/>
            <person name="Toyoda A."/>
            <person name="Takaki Y."/>
            <person name="Nishi S."/>
            <person name="Hori S."/>
            <person name="Arai W."/>
            <person name="Tsubouchi T."/>
            <person name="Morono Y."/>
            <person name="Uchiyama I."/>
            <person name="Ito T."/>
            <person name="Fujiyama A."/>
            <person name="Inagaki F."/>
            <person name="Takami H."/>
        </authorList>
    </citation>
    <scope>NUCLEOTIDE SEQUENCE</scope>
    <source>
        <strain evidence="5">Expedition CK06-06</strain>
    </source>
</reference>
<keyword evidence="2" id="KW-0540">Nuclease</keyword>
<dbReference type="GO" id="GO:0004540">
    <property type="term" value="F:RNA nuclease activity"/>
    <property type="evidence" value="ECO:0007669"/>
    <property type="project" value="InterPro"/>
</dbReference>
<evidence type="ECO:0000256" key="3">
    <source>
        <dbReference type="ARBA" id="ARBA00022801"/>
    </source>
</evidence>
<evidence type="ECO:0000256" key="4">
    <source>
        <dbReference type="ARBA" id="ARBA00024207"/>
    </source>
</evidence>